<dbReference type="PANTHER" id="PTHR40392:SF1">
    <property type="entry name" value="2-PHOSPHO-L-LACTATE GUANYLYLTRANSFERASE"/>
    <property type="match status" value="1"/>
</dbReference>
<sequence length="243" mass="27894">MSILLIPVAPLSRTKSRLRDCFSIEKLKEFSLAMFKDLSRTLTKVNCFDYIITYCESSEILELAANYGIVGIKEALTEPLKPFDDIICEFEKKVLDKYQIDQTVLAFLDLILITPRNFIEFNELLKKNQLVMCPAIYSAGVSILGKNPPDIIQSSFSDPIIPSLVAFHTKASKKGLDKIAIYDSFRAGYDVDIRQDLVVAYEYLKMFNLTHTDVFKFLKNNLKLSFKKKNANNNRTFEIFEKK</sequence>
<dbReference type="Pfam" id="PF01983">
    <property type="entry name" value="CofC"/>
    <property type="match status" value="1"/>
</dbReference>
<dbReference type="InterPro" id="IPR029044">
    <property type="entry name" value="Nucleotide-diphossugar_trans"/>
</dbReference>
<accession>A0A0F9QSP3</accession>
<dbReference type="SUPFAM" id="SSF53448">
    <property type="entry name" value="Nucleotide-diphospho-sugar transferases"/>
    <property type="match status" value="1"/>
</dbReference>
<evidence type="ECO:0000256" key="1">
    <source>
        <dbReference type="ARBA" id="ARBA00022679"/>
    </source>
</evidence>
<gene>
    <name evidence="5" type="ORF">LCGC14_0737540</name>
</gene>
<dbReference type="Gene3D" id="3.90.550.10">
    <property type="entry name" value="Spore Coat Polysaccharide Biosynthesis Protein SpsA, Chain A"/>
    <property type="match status" value="1"/>
</dbReference>
<evidence type="ECO:0000256" key="3">
    <source>
        <dbReference type="ARBA" id="ARBA00022741"/>
    </source>
</evidence>
<comment type="caution">
    <text evidence="5">The sequence shown here is derived from an EMBL/GenBank/DDBJ whole genome shotgun (WGS) entry which is preliminary data.</text>
</comment>
<proteinExistence type="predicted"/>
<keyword evidence="4" id="KW-0342">GTP-binding</keyword>
<evidence type="ECO:0000256" key="4">
    <source>
        <dbReference type="ARBA" id="ARBA00023134"/>
    </source>
</evidence>
<keyword evidence="3" id="KW-0547">Nucleotide-binding</keyword>
<evidence type="ECO:0008006" key="6">
    <source>
        <dbReference type="Google" id="ProtNLM"/>
    </source>
</evidence>
<organism evidence="5">
    <name type="scientific">marine sediment metagenome</name>
    <dbReference type="NCBI Taxonomy" id="412755"/>
    <lineage>
        <taxon>unclassified sequences</taxon>
        <taxon>metagenomes</taxon>
        <taxon>ecological metagenomes</taxon>
    </lineage>
</organism>
<dbReference type="AlphaFoldDB" id="A0A0F9QSP3"/>
<evidence type="ECO:0000313" key="5">
    <source>
        <dbReference type="EMBL" id="KKN40032.1"/>
    </source>
</evidence>
<dbReference type="PANTHER" id="PTHR40392">
    <property type="entry name" value="2-PHOSPHO-L-LACTATE GUANYLYLTRANSFERASE"/>
    <property type="match status" value="1"/>
</dbReference>
<dbReference type="GO" id="GO:0005525">
    <property type="term" value="F:GTP binding"/>
    <property type="evidence" value="ECO:0007669"/>
    <property type="project" value="UniProtKB-KW"/>
</dbReference>
<reference evidence="5" key="1">
    <citation type="journal article" date="2015" name="Nature">
        <title>Complex archaea that bridge the gap between prokaryotes and eukaryotes.</title>
        <authorList>
            <person name="Spang A."/>
            <person name="Saw J.H."/>
            <person name="Jorgensen S.L."/>
            <person name="Zaremba-Niedzwiedzka K."/>
            <person name="Martijn J."/>
            <person name="Lind A.E."/>
            <person name="van Eijk R."/>
            <person name="Schleper C."/>
            <person name="Guy L."/>
            <person name="Ettema T.J."/>
        </authorList>
    </citation>
    <scope>NUCLEOTIDE SEQUENCE</scope>
</reference>
<dbReference type="GO" id="GO:0043814">
    <property type="term" value="F:phospholactate guanylyltransferase activity"/>
    <property type="evidence" value="ECO:0007669"/>
    <property type="project" value="InterPro"/>
</dbReference>
<dbReference type="InterPro" id="IPR002835">
    <property type="entry name" value="CofC"/>
</dbReference>
<evidence type="ECO:0000256" key="2">
    <source>
        <dbReference type="ARBA" id="ARBA00022695"/>
    </source>
</evidence>
<dbReference type="EMBL" id="LAZR01001730">
    <property type="protein sequence ID" value="KKN40032.1"/>
    <property type="molecule type" value="Genomic_DNA"/>
</dbReference>
<keyword evidence="2" id="KW-0548">Nucleotidyltransferase</keyword>
<protein>
    <recommendedName>
        <fullName evidence="6">2-phospho-L-lactate guanylyltransferase</fullName>
    </recommendedName>
</protein>
<keyword evidence="1" id="KW-0808">Transferase</keyword>
<name>A0A0F9QSP3_9ZZZZ</name>